<dbReference type="InterPro" id="IPR050519">
    <property type="entry name" value="Glycosyltransf_28_UgtP"/>
</dbReference>
<dbReference type="AlphaFoldDB" id="A0A317K7W2"/>
<dbReference type="GO" id="GO:0009247">
    <property type="term" value="P:glycolipid biosynthetic process"/>
    <property type="evidence" value="ECO:0007669"/>
    <property type="project" value="InterPro"/>
</dbReference>
<comment type="caution">
    <text evidence="6">The sequence shown here is derived from an EMBL/GenBank/DDBJ whole genome shotgun (WGS) entry which is preliminary data.</text>
</comment>
<dbReference type="InterPro" id="IPR009695">
    <property type="entry name" value="Diacylglyc_glucosyltr_N"/>
</dbReference>
<reference evidence="7" key="1">
    <citation type="submission" date="2018-05" db="EMBL/GenBank/DDBJ databases">
        <title>Micromonospora globispora sp. nov. and Micromonospora rugosa sp. nov., isolated from marine sediment.</title>
        <authorList>
            <person name="Carro L."/>
            <person name="Aysel V."/>
            <person name="Cetin D."/>
            <person name="Igual J.M."/>
            <person name="Klenk H.-P."/>
            <person name="Trujillo M.E."/>
            <person name="Sahin N."/>
        </authorList>
    </citation>
    <scope>NUCLEOTIDE SEQUENCE [LARGE SCALE GENOMIC DNA]</scope>
    <source>
        <strain evidence="7">S2904</strain>
    </source>
</reference>
<dbReference type="EMBL" id="QGSV01000151">
    <property type="protein sequence ID" value="PWU48804.1"/>
    <property type="molecule type" value="Genomic_DNA"/>
</dbReference>
<dbReference type="PANTHER" id="PTHR43025:SF3">
    <property type="entry name" value="MONOGALACTOSYLDIACYLGLYCEROL SYNTHASE 1, CHLOROPLASTIC"/>
    <property type="match status" value="1"/>
</dbReference>
<dbReference type="PANTHER" id="PTHR43025">
    <property type="entry name" value="MONOGALACTOSYLDIACYLGLYCEROL SYNTHASE"/>
    <property type="match status" value="1"/>
</dbReference>
<evidence type="ECO:0000256" key="4">
    <source>
        <dbReference type="SAM" id="MobiDB-lite"/>
    </source>
</evidence>
<evidence type="ECO:0000313" key="7">
    <source>
        <dbReference type="Proteomes" id="UP000245683"/>
    </source>
</evidence>
<proteinExistence type="inferred from homology"/>
<keyword evidence="2" id="KW-0328">Glycosyltransferase</keyword>
<organism evidence="6 7">
    <name type="scientific">Micromonospora globispora</name>
    <dbReference type="NCBI Taxonomy" id="1450148"/>
    <lineage>
        <taxon>Bacteria</taxon>
        <taxon>Bacillati</taxon>
        <taxon>Actinomycetota</taxon>
        <taxon>Actinomycetes</taxon>
        <taxon>Micromonosporales</taxon>
        <taxon>Micromonosporaceae</taxon>
        <taxon>Micromonospora</taxon>
    </lineage>
</organism>
<dbReference type="GO" id="GO:0016020">
    <property type="term" value="C:membrane"/>
    <property type="evidence" value="ECO:0007669"/>
    <property type="project" value="GOC"/>
</dbReference>
<keyword evidence="3" id="KW-0808">Transferase</keyword>
<dbReference type="Proteomes" id="UP000245683">
    <property type="component" value="Unassembled WGS sequence"/>
</dbReference>
<dbReference type="Pfam" id="PF13692">
    <property type="entry name" value="Glyco_trans_1_4"/>
    <property type="match status" value="1"/>
</dbReference>
<evidence type="ECO:0000256" key="3">
    <source>
        <dbReference type="ARBA" id="ARBA00022679"/>
    </source>
</evidence>
<evidence type="ECO:0000256" key="1">
    <source>
        <dbReference type="ARBA" id="ARBA00006962"/>
    </source>
</evidence>
<accession>A0A317K7W2</accession>
<evidence type="ECO:0000256" key="2">
    <source>
        <dbReference type="ARBA" id="ARBA00022676"/>
    </source>
</evidence>
<dbReference type="Pfam" id="PF06925">
    <property type="entry name" value="MGDG_synth"/>
    <property type="match status" value="1"/>
</dbReference>
<protein>
    <recommendedName>
        <fullName evidence="5">Diacylglycerol glucosyltransferase N-terminal domain-containing protein</fullName>
    </recommendedName>
</protein>
<sequence length="406" mass="43134">MSSYTAREGNAPDQVLIVTGGVGAGHDGAAAELRARLERAGLHVEVRDLLDAVPPFCRLLLRKGYTGSVRWAPALFERVFQDIERGTWVHGVVEWMCRVAQRRVGRWAEGFPVVVSTYPLASQTLGELRRGGRLHATVVTYLTDPAVHRLWVHPDVDHHVTVTEATAAMGTREFGVPMRAVGGLVSPTFEQEQTAAQRIATRRAVGLPVDGRVALLVAGSEGMGDVVPTVDAIVASGVADVLVLCGRNDRLRRQLSGRDRVVALGWRSDVAALMAASDVLVHNAGGLSLTEALTAGLPAVTYRPIPAHGRANAALLARAGLVPWPQNGEELSAAIVTQCEAGRQDRQVVLHHQDAGQLVRSLLNRVEAGSVLSSGEQTSEHPSGRTSVIVGAGHSSQAFPDTAAAV</sequence>
<gene>
    <name evidence="6" type="ORF">DLJ46_10990</name>
</gene>
<dbReference type="RefSeq" id="WP_109944554.1">
    <property type="nucleotide sequence ID" value="NZ_QGSU01000503.1"/>
</dbReference>
<keyword evidence="7" id="KW-1185">Reference proteome</keyword>
<evidence type="ECO:0000259" key="5">
    <source>
        <dbReference type="Pfam" id="PF06925"/>
    </source>
</evidence>
<dbReference type="Gene3D" id="3.40.50.2000">
    <property type="entry name" value="Glycogen Phosphorylase B"/>
    <property type="match status" value="1"/>
</dbReference>
<dbReference type="OrthoDB" id="9810950at2"/>
<dbReference type="GO" id="GO:0016758">
    <property type="term" value="F:hexosyltransferase activity"/>
    <property type="evidence" value="ECO:0007669"/>
    <property type="project" value="InterPro"/>
</dbReference>
<evidence type="ECO:0000313" key="6">
    <source>
        <dbReference type="EMBL" id="PWU48804.1"/>
    </source>
</evidence>
<feature type="region of interest" description="Disordered" evidence="4">
    <location>
        <begin position="371"/>
        <end position="394"/>
    </location>
</feature>
<feature type="domain" description="Diacylglycerol glucosyltransferase N-terminal" evidence="5">
    <location>
        <begin position="26"/>
        <end position="167"/>
    </location>
</feature>
<comment type="similarity">
    <text evidence="1">Belongs to the glycosyltransferase 28 family.</text>
</comment>
<dbReference type="SUPFAM" id="SSF53756">
    <property type="entry name" value="UDP-Glycosyltransferase/glycogen phosphorylase"/>
    <property type="match status" value="1"/>
</dbReference>
<name>A0A317K7W2_9ACTN</name>